<dbReference type="PANTHER" id="PTHR14950">
    <property type="entry name" value="DICER-RELATED"/>
    <property type="match status" value="1"/>
</dbReference>
<dbReference type="InterPro" id="IPR001650">
    <property type="entry name" value="Helicase_C-like"/>
</dbReference>
<dbReference type="EMBL" id="ML732163">
    <property type="protein sequence ID" value="KAB8077913.1"/>
    <property type="molecule type" value="Genomic_DNA"/>
</dbReference>
<keyword evidence="10" id="KW-0460">Magnesium</keyword>
<comment type="cofactor">
    <cofactor evidence="2">
        <name>Mg(2+)</name>
        <dbReference type="ChEBI" id="CHEBI:18420"/>
    </cofactor>
</comment>
<dbReference type="Gene3D" id="3.30.160.380">
    <property type="entry name" value="Dicer dimerisation domain"/>
    <property type="match status" value="1"/>
</dbReference>
<dbReference type="CDD" id="cd18802">
    <property type="entry name" value="SF2_C_dicer"/>
    <property type="match status" value="1"/>
</dbReference>
<dbReference type="Gene3D" id="1.10.1520.10">
    <property type="entry name" value="Ribonuclease III domain"/>
    <property type="match status" value="2"/>
</dbReference>
<feature type="domain" description="RNase III" evidence="16">
    <location>
        <begin position="1101"/>
        <end position="1284"/>
    </location>
</feature>
<dbReference type="FunFam" id="3.40.50.300:FF:002480">
    <property type="entry name" value="Dicer-like protein 2"/>
    <property type="match status" value="1"/>
</dbReference>
<dbReference type="SMART" id="SM00487">
    <property type="entry name" value="DEXDc"/>
    <property type="match status" value="1"/>
</dbReference>
<dbReference type="GO" id="GO:0003723">
    <property type="term" value="F:RNA binding"/>
    <property type="evidence" value="ECO:0007669"/>
    <property type="project" value="UniProtKB-UniRule"/>
</dbReference>
<dbReference type="GO" id="GO:0046872">
    <property type="term" value="F:metal ion binding"/>
    <property type="evidence" value="ECO:0007669"/>
    <property type="project" value="UniProtKB-KW"/>
</dbReference>
<reference evidence="20 21" key="1">
    <citation type="submission" date="2019-04" db="EMBL/GenBank/DDBJ databases">
        <title>Friends and foes A comparative genomics study of 23 Aspergillus species from section Flavi.</title>
        <authorList>
            <consortium name="DOE Joint Genome Institute"/>
            <person name="Kjaerbolling I."/>
            <person name="Vesth T."/>
            <person name="Frisvad J.C."/>
            <person name="Nybo J.L."/>
            <person name="Theobald S."/>
            <person name="Kildgaard S."/>
            <person name="Isbrandt T."/>
            <person name="Kuo A."/>
            <person name="Sato A."/>
            <person name="Lyhne E.K."/>
            <person name="Kogle M.E."/>
            <person name="Wiebenga A."/>
            <person name="Kun R.S."/>
            <person name="Lubbers R.J."/>
            <person name="Makela M.R."/>
            <person name="Barry K."/>
            <person name="Chovatia M."/>
            <person name="Clum A."/>
            <person name="Daum C."/>
            <person name="Haridas S."/>
            <person name="He G."/>
            <person name="LaButti K."/>
            <person name="Lipzen A."/>
            <person name="Mondo S."/>
            <person name="Riley R."/>
            <person name="Salamov A."/>
            <person name="Simmons B.A."/>
            <person name="Magnuson J.K."/>
            <person name="Henrissat B."/>
            <person name="Mortensen U.H."/>
            <person name="Larsen T.O."/>
            <person name="Devries R.P."/>
            <person name="Grigoriev I.V."/>
            <person name="Machida M."/>
            <person name="Baker S.E."/>
            <person name="Andersen M.R."/>
        </authorList>
    </citation>
    <scope>NUCLEOTIDE SEQUENCE [LARGE SCALE GENOMIC DNA]</scope>
    <source>
        <strain evidence="20 21">CBS 151.66</strain>
    </source>
</reference>
<keyword evidence="3" id="KW-0930">Antiviral protein</keyword>
<keyword evidence="4" id="KW-0479">Metal-binding</keyword>
<dbReference type="GO" id="GO:0005634">
    <property type="term" value="C:nucleus"/>
    <property type="evidence" value="ECO:0007669"/>
    <property type="project" value="TreeGrafter"/>
</dbReference>
<keyword evidence="9" id="KW-0067">ATP-binding</keyword>
<evidence type="ECO:0000313" key="20">
    <source>
        <dbReference type="EMBL" id="KAB8077913.1"/>
    </source>
</evidence>
<feature type="domain" description="Helicase ATP-binding" evidence="17">
    <location>
        <begin position="24"/>
        <end position="204"/>
    </location>
</feature>
<organism evidence="20 21">
    <name type="scientific">Aspergillus leporis</name>
    <dbReference type="NCBI Taxonomy" id="41062"/>
    <lineage>
        <taxon>Eukaryota</taxon>
        <taxon>Fungi</taxon>
        <taxon>Dikarya</taxon>
        <taxon>Ascomycota</taxon>
        <taxon>Pezizomycotina</taxon>
        <taxon>Eurotiomycetes</taxon>
        <taxon>Eurotiomycetidae</taxon>
        <taxon>Eurotiales</taxon>
        <taxon>Aspergillaceae</taxon>
        <taxon>Aspergillus</taxon>
        <taxon>Aspergillus subgen. Circumdati</taxon>
    </lineage>
</organism>
<accession>A0A5N5XAW6</accession>
<feature type="domain" description="Dicer dsRNA-binding fold" evidence="19">
    <location>
        <begin position="565"/>
        <end position="659"/>
    </location>
</feature>
<dbReference type="FunFam" id="3.40.50.300:FF:001669">
    <property type="entry name" value="Dicer-like protein 1"/>
    <property type="match status" value="1"/>
</dbReference>
<feature type="domain" description="RNase III" evidence="16">
    <location>
        <begin position="932"/>
        <end position="1061"/>
    </location>
</feature>
<dbReference type="GO" id="GO:0004386">
    <property type="term" value="F:helicase activity"/>
    <property type="evidence" value="ECO:0007669"/>
    <property type="project" value="UniProtKB-KW"/>
</dbReference>
<evidence type="ECO:0000256" key="12">
    <source>
        <dbReference type="ARBA" id="ARBA00023118"/>
    </source>
</evidence>
<dbReference type="SMART" id="SM00535">
    <property type="entry name" value="RIBOc"/>
    <property type="match status" value="2"/>
</dbReference>
<protein>
    <submittedName>
        <fullName evidence="20">ATP-dependent helicase dcl2</fullName>
    </submittedName>
</protein>
<dbReference type="GO" id="GO:0005524">
    <property type="term" value="F:ATP binding"/>
    <property type="evidence" value="ECO:0007669"/>
    <property type="project" value="UniProtKB-KW"/>
</dbReference>
<dbReference type="FunFam" id="1.10.1520.10:FF:000032">
    <property type="entry name" value="Dicer-like protein 2"/>
    <property type="match status" value="1"/>
</dbReference>
<evidence type="ECO:0000256" key="10">
    <source>
        <dbReference type="ARBA" id="ARBA00022842"/>
    </source>
</evidence>
<comment type="cofactor">
    <cofactor evidence="1">
        <name>Mn(2+)</name>
        <dbReference type="ChEBI" id="CHEBI:29035"/>
    </cofactor>
</comment>
<dbReference type="SMART" id="SM00490">
    <property type="entry name" value="HELICc"/>
    <property type="match status" value="1"/>
</dbReference>
<evidence type="ECO:0000259" key="18">
    <source>
        <dbReference type="PROSITE" id="PS51194"/>
    </source>
</evidence>
<name>A0A5N5XAW6_9EURO</name>
<evidence type="ECO:0000256" key="5">
    <source>
        <dbReference type="ARBA" id="ARBA00022737"/>
    </source>
</evidence>
<keyword evidence="11 15" id="KW-0694">RNA-binding</keyword>
<dbReference type="OrthoDB" id="416741at2759"/>
<evidence type="ECO:0000256" key="1">
    <source>
        <dbReference type="ARBA" id="ARBA00001936"/>
    </source>
</evidence>
<dbReference type="Pfam" id="PF00270">
    <property type="entry name" value="DEAD"/>
    <property type="match status" value="1"/>
</dbReference>
<dbReference type="Proteomes" id="UP000326565">
    <property type="component" value="Unassembled WGS sequence"/>
</dbReference>
<keyword evidence="7" id="KW-0378">Hydrolase</keyword>
<dbReference type="GO" id="GO:0051607">
    <property type="term" value="P:defense response to virus"/>
    <property type="evidence" value="ECO:0007669"/>
    <property type="project" value="UniProtKB-KW"/>
</dbReference>
<evidence type="ECO:0000256" key="15">
    <source>
        <dbReference type="PROSITE-ProRule" id="PRU00657"/>
    </source>
</evidence>
<dbReference type="GO" id="GO:0005737">
    <property type="term" value="C:cytoplasm"/>
    <property type="evidence" value="ECO:0007669"/>
    <property type="project" value="TreeGrafter"/>
</dbReference>
<sequence length="1389" mass="157130">MVIITSPTGGDGLPYRPRNYQYEMFEASLKENIIVAMDTGSGKTQVALLRIARELEDPDSQKLIWFLAPTVALCIQQYEVICSHLPAVKACTLTGLDKVDRWKNQSIWDEVLKEKQVVVSTHAVLLDALTHGFVKISELGLIVFDEAHHCMRHHPANKIMQHFYHPAVRKYGKDSVPRILGLTASPVVRSNDQELHMIESNLAAVCKTPRVHRQELLTYSYRPGLHQIWFAPLDPDDYKTGSKALQALVYVWETIDIEHDPYVQQLRKSPVNGQALHKALMTRKTDCNQQIKRFVERSCHIFEELGEWAAEYYISASIEQLRTLIHDSCVMMDWEDEEKTYVLNFLSRIPVPDIQGKLADVENFPMSPKFEALMNFLDSFNDPDFSGLIFVKQRVTVSVMAQLLSLHPRTRDRFRCAAYVGWSSGGSRKDIVGELLNMKMQRDTLDDFKSGRKNLIVTTDVLEEGIDVTACSVVVCYDKPPNLKSFVQRRGRARQKKSIYAIMSSKLDETGDMRKWQGLEEAMVEAYRDEERQIRDMSAIETIDEDVLDRITVETTGAVITPDNVVSHLYHFCAVLPEQRYVDNRPEFSFEKDEDGLLKGTVVLPNCVHPKVRRIQGRRFWKTERAAIKDSALRAYRALYEFGLLNDHLLPLTKSPELRLHDVVALPSVVEVSEQYDPWVDWAYSWSSPDTHVMRICLQNNEYSANGLFMRLIGPTVLPPLVPMTLFWDRDTTLTLSFEVPERVPTVTADSVEKLRAATALYLQAPRNRQLPSESEHDFVALFGPDLLHTELAGWLLENTGYESALEVYSRGVIPTAMGIVRDPSRYGEPFYCRRWLVSEDGEDPAVALECSVIPRRRNFLHPLAVADGNSDASNNPGPSSAKLHVSSAEVCSVTKLPMSEAIFGLFIPLIVDQLQSKLTAAKLCTTILRDVEFTDTQHVITAITAPVALAVTDYQRYEFLGDSILKFIVSCQLFFQHLNWPEGYLTEGRGAIVQNPRLARAALDAGLDAFIMTKQLTPRKWSAPLISKSLAVTSTKRQLSSKVLADVIEALIGAAYLDGGFAKAQVCIHRFLPEVNRQPLDIPSIAQNPDPDQAPRHIMDENLQRHLGYTFKNENLLVEALTHPSCQYDSSTQSFQRLEFLGDAILDMIINPIIFAHSTSIKPKDMTLIRHAVVNANLLAFFCMEFSIDQATTKVEQVTPDHFAVKNESKPVELWRFMRFNSIDLQTSRAAALDRHRFFRDEVLHAMQYSGQYPWQALSQLSTDKYFSDIIESILGAIFVDSGGNLSACEMFVERIGLLGYLRRILVEGISVVHPRNTAQRLSKSQALFDVKRVPHEKGATYRCAVTMDGVQIVLVEGCVCAEEAEVRAANETIELLQRGQLIDLLIH</sequence>
<evidence type="ECO:0000256" key="8">
    <source>
        <dbReference type="ARBA" id="ARBA00022806"/>
    </source>
</evidence>
<proteinExistence type="inferred from homology"/>
<dbReference type="PANTHER" id="PTHR14950:SF37">
    <property type="entry name" value="ENDORIBONUCLEASE DICER"/>
    <property type="match status" value="1"/>
</dbReference>
<evidence type="ECO:0000259" key="17">
    <source>
        <dbReference type="PROSITE" id="PS51192"/>
    </source>
</evidence>
<dbReference type="Pfam" id="PF03368">
    <property type="entry name" value="Dicer_dimer"/>
    <property type="match status" value="1"/>
</dbReference>
<dbReference type="CDD" id="cd00593">
    <property type="entry name" value="RIBOc"/>
    <property type="match status" value="2"/>
</dbReference>
<evidence type="ECO:0000313" key="21">
    <source>
        <dbReference type="Proteomes" id="UP000326565"/>
    </source>
</evidence>
<dbReference type="InterPro" id="IPR005034">
    <property type="entry name" value="Dicer_dimerisation"/>
</dbReference>
<dbReference type="Pfam" id="PF00636">
    <property type="entry name" value="Ribonuclease_3"/>
    <property type="match status" value="2"/>
</dbReference>
<keyword evidence="5" id="KW-0677">Repeat</keyword>
<dbReference type="GO" id="GO:0050688">
    <property type="term" value="P:regulation of defense response to virus"/>
    <property type="evidence" value="ECO:0007669"/>
    <property type="project" value="UniProtKB-KW"/>
</dbReference>
<evidence type="ECO:0000256" key="2">
    <source>
        <dbReference type="ARBA" id="ARBA00001946"/>
    </source>
</evidence>
<dbReference type="CDD" id="cd18034">
    <property type="entry name" value="DEXHc_dicer"/>
    <property type="match status" value="1"/>
</dbReference>
<feature type="domain" description="Helicase C-terminal" evidence="18">
    <location>
        <begin position="369"/>
        <end position="538"/>
    </location>
</feature>
<evidence type="ECO:0000259" key="16">
    <source>
        <dbReference type="PROSITE" id="PS50142"/>
    </source>
</evidence>
<evidence type="ECO:0000259" key="19">
    <source>
        <dbReference type="PROSITE" id="PS51327"/>
    </source>
</evidence>
<keyword evidence="12" id="KW-0051">Antiviral defense</keyword>
<keyword evidence="6" id="KW-0547">Nucleotide-binding</keyword>
<dbReference type="SUPFAM" id="SSF69065">
    <property type="entry name" value="RNase III domain-like"/>
    <property type="match status" value="2"/>
</dbReference>
<dbReference type="InterPro" id="IPR014001">
    <property type="entry name" value="Helicase_ATP-bd"/>
</dbReference>
<dbReference type="PROSITE" id="PS51194">
    <property type="entry name" value="HELICASE_CTER"/>
    <property type="match status" value="1"/>
</dbReference>
<dbReference type="PROSITE" id="PS00517">
    <property type="entry name" value="RNASE_3_1"/>
    <property type="match status" value="1"/>
</dbReference>
<evidence type="ECO:0000256" key="9">
    <source>
        <dbReference type="ARBA" id="ARBA00022840"/>
    </source>
</evidence>
<comment type="function">
    <text evidence="14">Dicer-like endonuclease involved in cleaving double-stranded RNA in the RNA interference (RNAi) pathway. Produces 21 to 25 bp dsRNAs (siRNAs) which target the selective destruction of homologous RNAs leading to sequence-specific suppression of gene expression, called post-transcriptional gene silencing (PTGS). Part of a broad host defense response against viral infection and transposons.</text>
</comment>
<keyword evidence="8 20" id="KW-0347">Helicase</keyword>
<gene>
    <name evidence="20" type="ORF">BDV29DRAFT_167329</name>
</gene>
<keyword evidence="13" id="KW-0464">Manganese</keyword>
<dbReference type="PROSITE" id="PS51192">
    <property type="entry name" value="HELICASE_ATP_BIND_1"/>
    <property type="match status" value="1"/>
</dbReference>
<dbReference type="InterPro" id="IPR036389">
    <property type="entry name" value="RNase_III_sf"/>
</dbReference>
<dbReference type="PROSITE" id="PS51327">
    <property type="entry name" value="DICER_DSRBF"/>
    <property type="match status" value="1"/>
</dbReference>
<dbReference type="Gene3D" id="3.40.50.300">
    <property type="entry name" value="P-loop containing nucleotide triphosphate hydrolases"/>
    <property type="match status" value="2"/>
</dbReference>
<evidence type="ECO:0000256" key="4">
    <source>
        <dbReference type="ARBA" id="ARBA00022723"/>
    </source>
</evidence>
<dbReference type="InterPro" id="IPR000999">
    <property type="entry name" value="RNase_III_dom"/>
</dbReference>
<dbReference type="SUPFAM" id="SSF52540">
    <property type="entry name" value="P-loop containing nucleoside triphosphate hydrolases"/>
    <property type="match status" value="1"/>
</dbReference>
<dbReference type="InterPro" id="IPR027417">
    <property type="entry name" value="P-loop_NTPase"/>
</dbReference>
<dbReference type="InterPro" id="IPR038248">
    <property type="entry name" value="Dicer_dimer_sf"/>
</dbReference>
<dbReference type="PROSITE" id="PS50142">
    <property type="entry name" value="RNASE_3_2"/>
    <property type="match status" value="2"/>
</dbReference>
<evidence type="ECO:0000256" key="7">
    <source>
        <dbReference type="ARBA" id="ARBA00022801"/>
    </source>
</evidence>
<evidence type="ECO:0000256" key="3">
    <source>
        <dbReference type="ARBA" id="ARBA00022721"/>
    </source>
</evidence>
<evidence type="ECO:0000256" key="13">
    <source>
        <dbReference type="ARBA" id="ARBA00023211"/>
    </source>
</evidence>
<dbReference type="Pfam" id="PF00271">
    <property type="entry name" value="Helicase_C"/>
    <property type="match status" value="1"/>
</dbReference>
<evidence type="ECO:0000256" key="14">
    <source>
        <dbReference type="ARBA" id="ARBA00025403"/>
    </source>
</evidence>
<keyword evidence="21" id="KW-1185">Reference proteome</keyword>
<dbReference type="InterPro" id="IPR011545">
    <property type="entry name" value="DEAD/DEAH_box_helicase_dom"/>
</dbReference>
<dbReference type="GO" id="GO:0004525">
    <property type="term" value="F:ribonuclease III activity"/>
    <property type="evidence" value="ECO:0007669"/>
    <property type="project" value="InterPro"/>
</dbReference>
<evidence type="ECO:0000256" key="11">
    <source>
        <dbReference type="ARBA" id="ARBA00022884"/>
    </source>
</evidence>
<comment type="similarity">
    <text evidence="15">Belongs to the helicase family. Dicer subfamily.</text>
</comment>
<evidence type="ECO:0000256" key="6">
    <source>
        <dbReference type="ARBA" id="ARBA00022741"/>
    </source>
</evidence>
<dbReference type="GO" id="GO:0030422">
    <property type="term" value="P:siRNA processing"/>
    <property type="evidence" value="ECO:0007669"/>
    <property type="project" value="TreeGrafter"/>
</dbReference>